<evidence type="ECO:0000256" key="1">
    <source>
        <dbReference type="ARBA" id="ARBA00000085"/>
    </source>
</evidence>
<evidence type="ECO:0000313" key="11">
    <source>
        <dbReference type="Proteomes" id="UP000006048"/>
    </source>
</evidence>
<evidence type="ECO:0000256" key="4">
    <source>
        <dbReference type="ARBA" id="ARBA00022679"/>
    </source>
</evidence>
<name>I4B3W1_TURPD</name>
<dbReference type="PANTHER" id="PTHR43065">
    <property type="entry name" value="SENSOR HISTIDINE KINASE"/>
    <property type="match status" value="1"/>
</dbReference>
<organism evidence="10 11">
    <name type="scientific">Turneriella parva (strain ATCC BAA-1111 / DSM 21527 / NCTC 11395 / H)</name>
    <name type="common">Leptospira parva</name>
    <dbReference type="NCBI Taxonomy" id="869212"/>
    <lineage>
        <taxon>Bacteria</taxon>
        <taxon>Pseudomonadati</taxon>
        <taxon>Spirochaetota</taxon>
        <taxon>Spirochaetia</taxon>
        <taxon>Leptospirales</taxon>
        <taxon>Leptospiraceae</taxon>
        <taxon>Turneriella</taxon>
    </lineage>
</organism>
<evidence type="ECO:0000313" key="10">
    <source>
        <dbReference type="EMBL" id="AFM11968.1"/>
    </source>
</evidence>
<sequence length="213" mass="23902">MRVIAHDLNGPLTGMNLTLQACRKLATNDSMRKLLDALGNDLTSATDLLEELKSLNRRDTFRMQKIDLVAEMRSLIDQVQSNPRVPIIIDLADSKEKLTIAGDISRLRRAWQNIIRNTIDAAEARKGGDRTSLQISLKRSGGSARIRFSDNGGGIDRRRIARLFEPFYTTKGEKNRGLGLFIARKIAIEHNGKIRVVSKKPMTRVTIDLPLMP</sequence>
<evidence type="ECO:0000256" key="6">
    <source>
        <dbReference type="ARBA" id="ARBA00022777"/>
    </source>
</evidence>
<keyword evidence="7" id="KW-0067">ATP-binding</keyword>
<dbReference type="InterPro" id="IPR036097">
    <property type="entry name" value="HisK_dim/P_sf"/>
</dbReference>
<keyword evidence="6 10" id="KW-0418">Kinase</keyword>
<dbReference type="KEGG" id="tpx:Turpa_1320"/>
<reference evidence="10 11" key="1">
    <citation type="submission" date="2012-06" db="EMBL/GenBank/DDBJ databases">
        <title>The complete chromosome of genome of Turneriella parva DSM 21527.</title>
        <authorList>
            <consortium name="US DOE Joint Genome Institute (JGI-PGF)"/>
            <person name="Lucas S."/>
            <person name="Han J."/>
            <person name="Lapidus A."/>
            <person name="Bruce D."/>
            <person name="Goodwin L."/>
            <person name="Pitluck S."/>
            <person name="Peters L."/>
            <person name="Kyrpides N."/>
            <person name="Mavromatis K."/>
            <person name="Ivanova N."/>
            <person name="Mikhailova N."/>
            <person name="Chertkov O."/>
            <person name="Detter J.C."/>
            <person name="Tapia R."/>
            <person name="Han C."/>
            <person name="Land M."/>
            <person name="Hauser L."/>
            <person name="Markowitz V."/>
            <person name="Cheng J.-F."/>
            <person name="Hugenholtz P."/>
            <person name="Woyke T."/>
            <person name="Wu D."/>
            <person name="Gronow S."/>
            <person name="Wellnitz S."/>
            <person name="Brambilla E."/>
            <person name="Klenk H.-P."/>
            <person name="Eisen J.A."/>
        </authorList>
    </citation>
    <scope>NUCLEOTIDE SEQUENCE [LARGE SCALE GENOMIC DNA]</scope>
    <source>
        <strain evidence="11">ATCC BAA-1111 / DSM 21527 / NCTC 11395 / H</strain>
    </source>
</reference>
<dbReference type="PROSITE" id="PS50109">
    <property type="entry name" value="HIS_KIN"/>
    <property type="match status" value="1"/>
</dbReference>
<keyword evidence="5" id="KW-0547">Nucleotide-binding</keyword>
<dbReference type="PROSITE" id="PS51257">
    <property type="entry name" value="PROKAR_LIPOPROTEIN"/>
    <property type="match status" value="1"/>
</dbReference>
<dbReference type="EC" id="2.7.13.3" evidence="2"/>
<dbReference type="Proteomes" id="UP000006048">
    <property type="component" value="Chromosome"/>
</dbReference>
<dbReference type="CDD" id="cd00082">
    <property type="entry name" value="HisKA"/>
    <property type="match status" value="1"/>
</dbReference>
<protein>
    <recommendedName>
        <fullName evidence="2">histidine kinase</fullName>
        <ecNumber evidence="2">2.7.13.3</ecNumber>
    </recommendedName>
</protein>
<dbReference type="AlphaFoldDB" id="I4B3W1"/>
<dbReference type="SUPFAM" id="SSF47384">
    <property type="entry name" value="Homodimeric domain of signal transducing histidine kinase"/>
    <property type="match status" value="1"/>
</dbReference>
<dbReference type="Pfam" id="PF02518">
    <property type="entry name" value="HATPase_c"/>
    <property type="match status" value="1"/>
</dbReference>
<dbReference type="Gene3D" id="3.30.565.10">
    <property type="entry name" value="Histidine kinase-like ATPase, C-terminal domain"/>
    <property type="match status" value="1"/>
</dbReference>
<evidence type="ECO:0000256" key="8">
    <source>
        <dbReference type="ARBA" id="ARBA00023012"/>
    </source>
</evidence>
<accession>I4B3W1</accession>
<dbReference type="InterPro" id="IPR004358">
    <property type="entry name" value="Sig_transdc_His_kin-like_C"/>
</dbReference>
<dbReference type="HOGENOM" id="CLU_1293889_0_0_12"/>
<dbReference type="PRINTS" id="PR00344">
    <property type="entry name" value="BCTRLSENSOR"/>
</dbReference>
<dbReference type="GO" id="GO:0005524">
    <property type="term" value="F:ATP binding"/>
    <property type="evidence" value="ECO:0007669"/>
    <property type="project" value="UniProtKB-KW"/>
</dbReference>
<keyword evidence="11" id="KW-1185">Reference proteome</keyword>
<keyword evidence="3" id="KW-0597">Phosphoprotein</keyword>
<dbReference type="CDD" id="cd00075">
    <property type="entry name" value="HATPase"/>
    <property type="match status" value="1"/>
</dbReference>
<keyword evidence="4" id="KW-0808">Transferase</keyword>
<dbReference type="GO" id="GO:0000155">
    <property type="term" value="F:phosphorelay sensor kinase activity"/>
    <property type="evidence" value="ECO:0007669"/>
    <property type="project" value="InterPro"/>
</dbReference>
<dbReference type="InterPro" id="IPR003661">
    <property type="entry name" value="HisK_dim/P_dom"/>
</dbReference>
<comment type="catalytic activity">
    <reaction evidence="1">
        <text>ATP + protein L-histidine = ADP + protein N-phospho-L-histidine.</text>
        <dbReference type="EC" id="2.7.13.3"/>
    </reaction>
</comment>
<dbReference type="STRING" id="869212.Turpa_1320"/>
<dbReference type="Pfam" id="PF00512">
    <property type="entry name" value="HisKA"/>
    <property type="match status" value="1"/>
</dbReference>
<dbReference type="SMART" id="SM00387">
    <property type="entry name" value="HATPase_c"/>
    <property type="match status" value="1"/>
</dbReference>
<feature type="domain" description="Histidine kinase" evidence="9">
    <location>
        <begin position="3"/>
        <end position="213"/>
    </location>
</feature>
<keyword evidence="8" id="KW-0902">Two-component regulatory system</keyword>
<proteinExistence type="predicted"/>
<dbReference type="InterPro" id="IPR036890">
    <property type="entry name" value="HATPase_C_sf"/>
</dbReference>
<evidence type="ECO:0000256" key="2">
    <source>
        <dbReference type="ARBA" id="ARBA00012438"/>
    </source>
</evidence>
<dbReference type="SUPFAM" id="SSF55874">
    <property type="entry name" value="ATPase domain of HSP90 chaperone/DNA topoisomerase II/histidine kinase"/>
    <property type="match status" value="1"/>
</dbReference>
<gene>
    <name evidence="10" type="ordered locus">Turpa_1320</name>
</gene>
<dbReference type="EMBL" id="CP002959">
    <property type="protein sequence ID" value="AFM11968.1"/>
    <property type="molecule type" value="Genomic_DNA"/>
</dbReference>
<evidence type="ECO:0000256" key="3">
    <source>
        <dbReference type="ARBA" id="ARBA00022553"/>
    </source>
</evidence>
<dbReference type="InterPro" id="IPR003594">
    <property type="entry name" value="HATPase_dom"/>
</dbReference>
<evidence type="ECO:0000256" key="5">
    <source>
        <dbReference type="ARBA" id="ARBA00022741"/>
    </source>
</evidence>
<evidence type="ECO:0000259" key="9">
    <source>
        <dbReference type="PROSITE" id="PS50109"/>
    </source>
</evidence>
<evidence type="ECO:0000256" key="7">
    <source>
        <dbReference type="ARBA" id="ARBA00022840"/>
    </source>
</evidence>
<dbReference type="InterPro" id="IPR005467">
    <property type="entry name" value="His_kinase_dom"/>
</dbReference>
<dbReference type="OrthoDB" id="9815750at2"/>
<dbReference type="PANTHER" id="PTHR43065:SF10">
    <property type="entry name" value="PEROXIDE STRESS-ACTIVATED HISTIDINE KINASE MAK3"/>
    <property type="match status" value="1"/>
</dbReference>
<dbReference type="RefSeq" id="WP_014802483.1">
    <property type="nucleotide sequence ID" value="NC_018020.1"/>
</dbReference>